<protein>
    <submittedName>
        <fullName evidence="1">Uncharacterized protein</fullName>
    </submittedName>
</protein>
<reference evidence="1" key="1">
    <citation type="journal article" date="2011" name="PLoS ONE">
        <title>Ralstonia syzygii, the Blood Disease Bacterium and some Asian R. solanacearum strains form a single genomic species despite divergent lifestyles.</title>
        <authorList>
            <person name="Remenant B."/>
            <person name="de Cambiaire J.C."/>
            <person name="Cellier G."/>
            <person name="Jacobs J.M."/>
            <person name="Mangenot S."/>
            <person name="Barbe V."/>
            <person name="Lajus A."/>
            <person name="Vallenet D."/>
            <person name="Medigue C."/>
            <person name="Fegan M."/>
            <person name="Allen C."/>
            <person name="Prior P."/>
        </authorList>
    </citation>
    <scope>NUCLEOTIDE SEQUENCE</scope>
    <source>
        <strain evidence="1">R24</strain>
    </source>
</reference>
<organism evidence="1">
    <name type="scientific">Ralstonia syzygii R24</name>
    <dbReference type="NCBI Taxonomy" id="907261"/>
    <lineage>
        <taxon>Bacteria</taxon>
        <taxon>Pseudomonadati</taxon>
        <taxon>Pseudomonadota</taxon>
        <taxon>Betaproteobacteria</taxon>
        <taxon>Burkholderiales</taxon>
        <taxon>Burkholderiaceae</taxon>
        <taxon>Ralstonia</taxon>
        <taxon>Ralstonia solanacearum species complex</taxon>
    </lineage>
</organism>
<sequence>MRNPLILMINLQCQIFSSVSNSVLRQAFSASAPRMFTKLSTAALENLDIVPGQWIKPRANTAATGFFTCLHGMQSWLHNF</sequence>
<dbReference type="EMBL" id="FR854086">
    <property type="protein sequence ID" value="CCA84856.1"/>
    <property type="molecule type" value="Genomic_DNA"/>
</dbReference>
<accession>G3A0Y1</accession>
<proteinExistence type="predicted"/>
<name>G3A0Y1_9RALS</name>
<dbReference type="AlphaFoldDB" id="G3A0Y1"/>
<reference evidence="1" key="2">
    <citation type="submission" date="2011-04" db="EMBL/GenBank/DDBJ databases">
        <authorList>
            <person name="Genoscope - CEA"/>
        </authorList>
    </citation>
    <scope>NUCLEOTIDE SEQUENCE</scope>
    <source>
        <strain evidence="1">R24</strain>
    </source>
</reference>
<evidence type="ECO:0000313" key="1">
    <source>
        <dbReference type="EMBL" id="CCA84856.1"/>
    </source>
</evidence>
<gene>
    <name evidence="1" type="ORF">RALSY_10842</name>
</gene>